<reference evidence="2 3" key="1">
    <citation type="journal article" date="2010" name="PLoS ONE">
        <title>One bacterial cell, one complete genome.</title>
        <authorList>
            <person name="Woyke T."/>
            <person name="Tighe D."/>
            <person name="Mavromatis K."/>
            <person name="Clum A."/>
            <person name="Copeland A."/>
            <person name="Schackwitz W."/>
            <person name="Lapidus A."/>
            <person name="Wu D."/>
            <person name="McCutcheon J.P."/>
            <person name="McDonald B.R."/>
            <person name="Moran N.A."/>
            <person name="Bristow J."/>
            <person name="Cheng J.F."/>
        </authorList>
    </citation>
    <scope>NUCLEOTIDE SEQUENCE [LARGE SCALE GENOMIC DNA]</scope>
    <source>
        <strain evidence="2 3">DMIN</strain>
    </source>
</reference>
<dbReference type="GO" id="GO:0045259">
    <property type="term" value="C:proton-transporting ATP synthase complex"/>
    <property type="evidence" value="ECO:0007669"/>
    <property type="project" value="UniProtKB-KW"/>
</dbReference>
<evidence type="ECO:0000256" key="1">
    <source>
        <dbReference type="ARBA" id="ARBA00023196"/>
    </source>
</evidence>
<organism evidence="2 3">
    <name type="scientific">Karelsulcia muelleri (strain DMIN)</name>
    <name type="common">Sulcia muelleri</name>
    <dbReference type="NCBI Taxonomy" id="641892"/>
    <lineage>
        <taxon>Bacteria</taxon>
        <taxon>Pseudomonadati</taxon>
        <taxon>Bacteroidota</taxon>
        <taxon>Flavobacteriia</taxon>
        <taxon>Flavobacteriales</taxon>
        <taxon>Candidatus Karelsulcia</taxon>
    </lineage>
</organism>
<evidence type="ECO:0000313" key="2">
    <source>
        <dbReference type="EMBL" id="ADE35328.1"/>
    </source>
</evidence>
<dbReference type="InterPro" id="IPR036771">
    <property type="entry name" value="ATPsynth_dsu/esu_N"/>
</dbReference>
<accession>D5D8F6</accession>
<dbReference type="Gene3D" id="2.60.15.10">
    <property type="entry name" value="F0F1 ATP synthase delta/epsilon subunit, N-terminal"/>
    <property type="match status" value="1"/>
</dbReference>
<proteinExistence type="predicted"/>
<dbReference type="HOGENOM" id="CLU_2371698_0_0_10"/>
<gene>
    <name evidence="2" type="ordered locus">DMIN_00160</name>
</gene>
<dbReference type="EMBL" id="CP001981">
    <property type="protein sequence ID" value="ADE35328.1"/>
    <property type="molecule type" value="Genomic_DNA"/>
</dbReference>
<dbReference type="AlphaFoldDB" id="D5D8F6"/>
<dbReference type="SUPFAM" id="SSF51344">
    <property type="entry name" value="Epsilon subunit of F1F0-ATP synthase N-terminal domain"/>
    <property type="match status" value="1"/>
</dbReference>
<name>D5D8F6_KARMD</name>
<dbReference type="Proteomes" id="UP000008245">
    <property type="component" value="Chromosome"/>
</dbReference>
<protein>
    <submittedName>
        <fullName evidence="2">ATP synthase, Delta/Epsilon chain, beta-sandwich domain protein</fullName>
    </submittedName>
</protein>
<keyword evidence="1" id="KW-0139">CF(1)</keyword>
<sequence>MKILILKKEKTLFDIEGDAVFLPSASEKGKFEILNNHCSIISMISSGIIKIYSSFFIKKKIYNDINISYNDNTTIIKLKINYGFLNFKKNILTIIYSFY</sequence>
<evidence type="ECO:0000313" key="3">
    <source>
        <dbReference type="Proteomes" id="UP000008245"/>
    </source>
</evidence>
<keyword evidence="1" id="KW-0066">ATP synthesis</keyword>
<dbReference type="KEGG" id="smh:DMIN_00160"/>